<dbReference type="SMART" id="SM00363">
    <property type="entry name" value="S4"/>
    <property type="match status" value="1"/>
</dbReference>
<dbReference type="InterPro" id="IPR004538">
    <property type="entry name" value="Hemolysin_A/TlyA"/>
</dbReference>
<dbReference type="InterPro" id="IPR002877">
    <property type="entry name" value="RNA_MeTrfase_FtsJ_dom"/>
</dbReference>
<dbReference type="GO" id="GO:0008168">
    <property type="term" value="F:methyltransferase activity"/>
    <property type="evidence" value="ECO:0007669"/>
    <property type="project" value="UniProtKB-KW"/>
</dbReference>
<accession>A0ABR9GH00</accession>
<dbReference type="Pfam" id="PF01728">
    <property type="entry name" value="FtsJ"/>
    <property type="match status" value="1"/>
</dbReference>
<evidence type="ECO:0000259" key="5">
    <source>
        <dbReference type="SMART" id="SM00363"/>
    </source>
</evidence>
<dbReference type="SUPFAM" id="SSF53335">
    <property type="entry name" value="S-adenosyl-L-methionine-dependent methyltransferases"/>
    <property type="match status" value="1"/>
</dbReference>
<feature type="domain" description="RNA-binding S4" evidence="5">
    <location>
        <begin position="45"/>
        <end position="110"/>
    </location>
</feature>
<dbReference type="EMBL" id="JACZEP010000001">
    <property type="protein sequence ID" value="MBE1202932.1"/>
    <property type="molecule type" value="Genomic_DNA"/>
</dbReference>
<dbReference type="NCBIfam" id="TIGR00478">
    <property type="entry name" value="tly"/>
    <property type="match status" value="1"/>
</dbReference>
<dbReference type="InterPro" id="IPR029063">
    <property type="entry name" value="SAM-dependent_MTases_sf"/>
</dbReference>
<name>A0ABR9GH00_9HYPH</name>
<dbReference type="Pfam" id="PF01479">
    <property type="entry name" value="S4"/>
    <property type="match status" value="1"/>
</dbReference>
<dbReference type="InterPro" id="IPR002942">
    <property type="entry name" value="S4_RNA-bd"/>
</dbReference>
<evidence type="ECO:0000256" key="3">
    <source>
        <dbReference type="PROSITE-ProRule" id="PRU00182"/>
    </source>
</evidence>
<dbReference type="PANTHER" id="PTHR32319">
    <property type="entry name" value="BACTERIAL HEMOLYSIN-LIKE PROTEIN"/>
    <property type="match status" value="1"/>
</dbReference>
<feature type="region of interest" description="Disordered" evidence="4">
    <location>
        <begin position="1"/>
        <end position="22"/>
    </location>
</feature>
<dbReference type="PROSITE" id="PS50889">
    <property type="entry name" value="S4"/>
    <property type="match status" value="1"/>
</dbReference>
<gene>
    <name evidence="6" type="ORF">IHE39_01365</name>
</gene>
<evidence type="ECO:0000256" key="1">
    <source>
        <dbReference type="ARBA" id="ARBA00022884"/>
    </source>
</evidence>
<comment type="similarity">
    <text evidence="2">Belongs to the TlyA family.</text>
</comment>
<evidence type="ECO:0000256" key="2">
    <source>
        <dbReference type="ARBA" id="ARBA00029460"/>
    </source>
</evidence>
<sequence length="288" mass="30083">MEISRQASASARKSKSTFGKHDAQIQEAGAPLHVKADAQRSGASLRLDELLVSRGFFASRSRARDAVARGAVTVDGQPAKKPGQTVTKTAEIAVDDPAQAYVSRAALKLIAGLDHFGFDPAGTTALDIGASTGGFTQVLLERGAAHVVAIDVGHGQMGERLKSDPSVTCLEGLNARNLTSEDLGGRTPDFVVSDVSFISLRLALPNALQLAASGARAVLLVKPQFEAGREAIGKGGLLKNADDGPRVTEELRAWLDAVPGWRALGICPSPLEGGDGNREYLLGGVKDQ</sequence>
<dbReference type="GO" id="GO:0032259">
    <property type="term" value="P:methylation"/>
    <property type="evidence" value="ECO:0007669"/>
    <property type="project" value="UniProtKB-KW"/>
</dbReference>
<evidence type="ECO:0000256" key="4">
    <source>
        <dbReference type="SAM" id="MobiDB-lite"/>
    </source>
</evidence>
<dbReference type="PANTHER" id="PTHR32319:SF0">
    <property type="entry name" value="BACTERIAL HEMOLYSIN-LIKE PROTEIN"/>
    <property type="match status" value="1"/>
</dbReference>
<dbReference type="SUPFAM" id="SSF55174">
    <property type="entry name" value="Alpha-L RNA-binding motif"/>
    <property type="match status" value="1"/>
</dbReference>
<keyword evidence="6" id="KW-0489">Methyltransferase</keyword>
<reference evidence="6 7" key="1">
    <citation type="submission" date="2020-09" db="EMBL/GenBank/DDBJ databases">
        <title>Draft Genome Sequence of Aminobacter carboxidus type strain DSM 1086, a soil Gram-negative carboxydobacterium.</title>
        <authorList>
            <person name="Turrini P."/>
            <person name="Tescari M."/>
            <person name="Artuso I."/>
            <person name="Lugli G.A."/>
            <person name="Frangipani E."/>
            <person name="Ventura M."/>
            <person name="Visca P."/>
        </authorList>
    </citation>
    <scope>NUCLEOTIDE SEQUENCE [LARGE SCALE GENOMIC DNA]</scope>
    <source>
        <strain evidence="6 7">DSM 1086</strain>
    </source>
</reference>
<protein>
    <submittedName>
        <fullName evidence="6">TlyA family RNA methyltransferase</fullName>
    </submittedName>
</protein>
<comment type="caution">
    <text evidence="6">The sequence shown here is derived from an EMBL/GenBank/DDBJ whole genome shotgun (WGS) entry which is preliminary data.</text>
</comment>
<dbReference type="Gene3D" id="3.10.290.10">
    <property type="entry name" value="RNA-binding S4 domain"/>
    <property type="match status" value="1"/>
</dbReference>
<dbReference type="PIRSF" id="PIRSF005578">
    <property type="entry name" value="TlyA"/>
    <property type="match status" value="1"/>
</dbReference>
<evidence type="ECO:0000313" key="6">
    <source>
        <dbReference type="EMBL" id="MBE1202932.1"/>
    </source>
</evidence>
<organism evidence="6 7">
    <name type="scientific">Aminobacter carboxidus</name>
    <dbReference type="NCBI Taxonomy" id="376165"/>
    <lineage>
        <taxon>Bacteria</taxon>
        <taxon>Pseudomonadati</taxon>
        <taxon>Pseudomonadota</taxon>
        <taxon>Alphaproteobacteria</taxon>
        <taxon>Hyphomicrobiales</taxon>
        <taxon>Phyllobacteriaceae</taxon>
        <taxon>Aminobacter</taxon>
    </lineage>
</organism>
<dbReference type="InterPro" id="IPR047048">
    <property type="entry name" value="TlyA"/>
</dbReference>
<dbReference type="CDD" id="cd02440">
    <property type="entry name" value="AdoMet_MTases"/>
    <property type="match status" value="1"/>
</dbReference>
<dbReference type="Proteomes" id="UP000598227">
    <property type="component" value="Unassembled WGS sequence"/>
</dbReference>
<dbReference type="CDD" id="cd00165">
    <property type="entry name" value="S4"/>
    <property type="match status" value="1"/>
</dbReference>
<feature type="compositionally biased region" description="Low complexity" evidence="4">
    <location>
        <begin position="1"/>
        <end position="11"/>
    </location>
</feature>
<dbReference type="InterPro" id="IPR036986">
    <property type="entry name" value="S4_RNA-bd_sf"/>
</dbReference>
<keyword evidence="1 3" id="KW-0694">RNA-binding</keyword>
<dbReference type="Gene3D" id="3.40.50.150">
    <property type="entry name" value="Vaccinia Virus protein VP39"/>
    <property type="match status" value="1"/>
</dbReference>
<keyword evidence="6" id="KW-0808">Transferase</keyword>
<keyword evidence="7" id="KW-1185">Reference proteome</keyword>
<evidence type="ECO:0000313" key="7">
    <source>
        <dbReference type="Proteomes" id="UP000598227"/>
    </source>
</evidence>
<proteinExistence type="inferred from homology"/>